<evidence type="ECO:0000256" key="6">
    <source>
        <dbReference type="ARBA" id="ARBA00066461"/>
    </source>
</evidence>
<evidence type="ECO:0000256" key="2">
    <source>
        <dbReference type="ARBA" id="ARBA00009347"/>
    </source>
</evidence>
<dbReference type="OrthoDB" id="9775090at2"/>
<feature type="domain" description="Acyl-CoA dehydrogenase/oxidase C-terminal" evidence="10">
    <location>
        <begin position="227"/>
        <end position="376"/>
    </location>
</feature>
<keyword evidence="14" id="KW-1185">Reference proteome</keyword>
<evidence type="ECO:0000256" key="1">
    <source>
        <dbReference type="ARBA" id="ARBA00001974"/>
    </source>
</evidence>
<dbReference type="InterPro" id="IPR036250">
    <property type="entry name" value="AcylCo_DH-like_C"/>
</dbReference>
<feature type="domain" description="Acyl-CoA dehydrogenase/oxidase N-terminal" evidence="12">
    <location>
        <begin position="10"/>
        <end position="116"/>
    </location>
</feature>
<evidence type="ECO:0000256" key="4">
    <source>
        <dbReference type="ARBA" id="ARBA00022827"/>
    </source>
</evidence>
<evidence type="ECO:0000256" key="3">
    <source>
        <dbReference type="ARBA" id="ARBA00022630"/>
    </source>
</evidence>
<gene>
    <name evidence="13" type="ORF">MAE02_42950</name>
</gene>
<feature type="domain" description="Acyl-CoA oxidase/dehydrogenase middle" evidence="11">
    <location>
        <begin position="121"/>
        <end position="213"/>
    </location>
</feature>
<evidence type="ECO:0000256" key="9">
    <source>
        <dbReference type="RuleBase" id="RU362125"/>
    </source>
</evidence>
<dbReference type="Gene3D" id="2.40.110.10">
    <property type="entry name" value="Butyryl-CoA Dehydrogenase, subunit A, domain 2"/>
    <property type="match status" value="1"/>
</dbReference>
<protein>
    <recommendedName>
        <fullName evidence="7">3-sulfinopropanoyl-CoA desulfinase</fullName>
        <ecNumber evidence="6">3.13.1.4</ecNumber>
    </recommendedName>
    <alternativeName>
        <fullName evidence="8">3-sulfinopropionyl coenzyme A desulfinase</fullName>
    </alternativeName>
</protein>
<dbReference type="GO" id="GO:0003995">
    <property type="term" value="F:acyl-CoA dehydrogenase activity"/>
    <property type="evidence" value="ECO:0007669"/>
    <property type="project" value="InterPro"/>
</dbReference>
<dbReference type="Gene3D" id="1.10.540.10">
    <property type="entry name" value="Acyl-CoA dehydrogenase/oxidase, N-terminal domain"/>
    <property type="match status" value="1"/>
</dbReference>
<evidence type="ECO:0000313" key="13">
    <source>
        <dbReference type="EMBL" id="GEO16599.1"/>
    </source>
</evidence>
<dbReference type="Pfam" id="PF02771">
    <property type="entry name" value="Acyl-CoA_dh_N"/>
    <property type="match status" value="1"/>
</dbReference>
<dbReference type="InterPro" id="IPR006091">
    <property type="entry name" value="Acyl-CoA_Oxase/DH_mid-dom"/>
</dbReference>
<dbReference type="Pfam" id="PF02770">
    <property type="entry name" value="Acyl-CoA_dh_M"/>
    <property type="match status" value="1"/>
</dbReference>
<accession>A0A512BXB7</accession>
<evidence type="ECO:0000259" key="12">
    <source>
        <dbReference type="Pfam" id="PF02771"/>
    </source>
</evidence>
<evidence type="ECO:0000313" key="14">
    <source>
        <dbReference type="Proteomes" id="UP000321085"/>
    </source>
</evidence>
<dbReference type="AlphaFoldDB" id="A0A512BXB7"/>
<reference evidence="13 14" key="1">
    <citation type="submission" date="2019-07" db="EMBL/GenBank/DDBJ databases">
        <title>Whole genome shotgun sequence of Microvirga aerophila NBRC 106136.</title>
        <authorList>
            <person name="Hosoyama A."/>
            <person name="Uohara A."/>
            <person name="Ohji S."/>
            <person name="Ichikawa N."/>
        </authorList>
    </citation>
    <scope>NUCLEOTIDE SEQUENCE [LARGE SCALE GENOMIC DNA]</scope>
    <source>
        <strain evidence="13 14">NBRC 106136</strain>
    </source>
</reference>
<dbReference type="SUPFAM" id="SSF47203">
    <property type="entry name" value="Acyl-CoA dehydrogenase C-terminal domain-like"/>
    <property type="match status" value="1"/>
</dbReference>
<evidence type="ECO:0000256" key="5">
    <source>
        <dbReference type="ARBA" id="ARBA00052938"/>
    </source>
</evidence>
<dbReference type="InterPro" id="IPR006089">
    <property type="entry name" value="Acyl-CoA_DH_CS"/>
</dbReference>
<dbReference type="InterPro" id="IPR013786">
    <property type="entry name" value="AcylCoA_DH/ox_N"/>
</dbReference>
<dbReference type="PANTHER" id="PTHR43884:SF12">
    <property type="entry name" value="ISOVALERYL-COA DEHYDROGENASE, MITOCHONDRIAL-RELATED"/>
    <property type="match status" value="1"/>
</dbReference>
<proteinExistence type="inferred from homology"/>
<dbReference type="InterPro" id="IPR046373">
    <property type="entry name" value="Acyl-CoA_Oxase/DH_mid-dom_sf"/>
</dbReference>
<keyword evidence="3 9" id="KW-0285">Flavoprotein</keyword>
<dbReference type="EMBL" id="BJYU01000068">
    <property type="protein sequence ID" value="GEO16599.1"/>
    <property type="molecule type" value="Genomic_DNA"/>
</dbReference>
<keyword evidence="9" id="KW-0560">Oxidoreductase</keyword>
<dbReference type="PANTHER" id="PTHR43884">
    <property type="entry name" value="ACYL-COA DEHYDROGENASE"/>
    <property type="match status" value="1"/>
</dbReference>
<dbReference type="InterPro" id="IPR037069">
    <property type="entry name" value="AcylCoA_DH/ox_N_sf"/>
</dbReference>
<dbReference type="Gene3D" id="1.20.140.10">
    <property type="entry name" value="Butyryl-CoA Dehydrogenase, subunit A, domain 3"/>
    <property type="match status" value="1"/>
</dbReference>
<comment type="similarity">
    <text evidence="2 9">Belongs to the acyl-CoA dehydrogenase family.</text>
</comment>
<dbReference type="EC" id="3.13.1.4" evidence="6"/>
<dbReference type="InterPro" id="IPR009100">
    <property type="entry name" value="AcylCoA_DH/oxidase_NM_dom_sf"/>
</dbReference>
<keyword evidence="4 9" id="KW-0274">FAD</keyword>
<sequence length="377" mass="40033">MNFQPDPDAIAVAGSVARFAEASLKPRAQAIDETGIFVAEHIPALGELGVMGMNLPERWGGAGVSPIALYLAVEALAGGCGSTVSMVTANYLATDSILLGGDDAIRERYLPEAAAGRSLGAFALTEPRAGSNPADMSTRAVREGEGYRITGVKHFISNAAYADFIVVFAKTDPAAGYKGISAFIVEPRHGGVETSAPEKTMGLRGGHVFAVAFDCWVPEHNRLGPEGSGFRTAMHVLDNGRIEVSAMCTGMAGAALDAAVSWSKIRQVDGHPIAEFQGLQWMLADMATELEAARLMGLRAASLRGSGKRYSREASMAKFLASETAGAVIDRALQIHGGYGYSRDMPLERLARDVRIMRIYEGSSEIQRNIIARTLLA</sequence>
<dbReference type="SUPFAM" id="SSF56645">
    <property type="entry name" value="Acyl-CoA dehydrogenase NM domain-like"/>
    <property type="match status" value="1"/>
</dbReference>
<comment type="cofactor">
    <cofactor evidence="1 9">
        <name>FAD</name>
        <dbReference type="ChEBI" id="CHEBI:57692"/>
    </cofactor>
</comment>
<dbReference type="InterPro" id="IPR009075">
    <property type="entry name" value="AcylCo_DH/oxidase_C"/>
</dbReference>
<evidence type="ECO:0000256" key="7">
    <source>
        <dbReference type="ARBA" id="ARBA00068311"/>
    </source>
</evidence>
<comment type="caution">
    <text evidence="13">The sequence shown here is derived from an EMBL/GenBank/DDBJ whole genome shotgun (WGS) entry which is preliminary data.</text>
</comment>
<dbReference type="Pfam" id="PF00441">
    <property type="entry name" value="Acyl-CoA_dh_1"/>
    <property type="match status" value="1"/>
</dbReference>
<dbReference type="Proteomes" id="UP000321085">
    <property type="component" value="Unassembled WGS sequence"/>
</dbReference>
<evidence type="ECO:0000256" key="8">
    <source>
        <dbReference type="ARBA" id="ARBA00075603"/>
    </source>
</evidence>
<comment type="catalytic activity">
    <reaction evidence="5">
        <text>3-sulfinopropanoyl-CoA + H2O = propanoyl-CoA + sulfite + H(+)</text>
        <dbReference type="Rhea" id="RHEA:41624"/>
        <dbReference type="ChEBI" id="CHEBI:15377"/>
        <dbReference type="ChEBI" id="CHEBI:15378"/>
        <dbReference type="ChEBI" id="CHEBI:17359"/>
        <dbReference type="ChEBI" id="CHEBI:57392"/>
        <dbReference type="ChEBI" id="CHEBI:78349"/>
        <dbReference type="EC" id="3.13.1.4"/>
    </reaction>
    <physiologicalReaction direction="left-to-right" evidence="5">
        <dbReference type="Rhea" id="RHEA:41625"/>
    </physiologicalReaction>
</comment>
<organism evidence="13 14">
    <name type="scientific">Microvirga aerophila</name>
    <dbReference type="NCBI Taxonomy" id="670291"/>
    <lineage>
        <taxon>Bacteria</taxon>
        <taxon>Pseudomonadati</taxon>
        <taxon>Pseudomonadota</taxon>
        <taxon>Alphaproteobacteria</taxon>
        <taxon>Hyphomicrobiales</taxon>
        <taxon>Methylobacteriaceae</taxon>
        <taxon>Microvirga</taxon>
    </lineage>
</organism>
<dbReference type="GO" id="GO:0050660">
    <property type="term" value="F:flavin adenine dinucleotide binding"/>
    <property type="evidence" value="ECO:0007669"/>
    <property type="project" value="InterPro"/>
</dbReference>
<evidence type="ECO:0000259" key="11">
    <source>
        <dbReference type="Pfam" id="PF02770"/>
    </source>
</evidence>
<dbReference type="PROSITE" id="PS00073">
    <property type="entry name" value="ACYL_COA_DH_2"/>
    <property type="match status" value="1"/>
</dbReference>
<evidence type="ECO:0000259" key="10">
    <source>
        <dbReference type="Pfam" id="PF00441"/>
    </source>
</evidence>
<dbReference type="PIRSF" id="PIRSF016578">
    <property type="entry name" value="HsaA"/>
    <property type="match status" value="1"/>
</dbReference>
<dbReference type="FunFam" id="1.20.140.10:FF:000004">
    <property type="entry name" value="Acyl-CoA dehydrogenase FadE25"/>
    <property type="match status" value="1"/>
</dbReference>
<name>A0A512BXB7_9HYPH</name>